<proteinExistence type="inferred from homology"/>
<comment type="cofactor">
    <cofactor evidence="1">
        <name>heme</name>
        <dbReference type="ChEBI" id="CHEBI:30413"/>
    </cofactor>
</comment>
<evidence type="ECO:0000256" key="6">
    <source>
        <dbReference type="ARBA" id="ARBA00023004"/>
    </source>
</evidence>
<dbReference type="EMBL" id="JAUCMV010000006">
    <property type="protein sequence ID" value="KAK0390321.1"/>
    <property type="molecule type" value="Genomic_DNA"/>
</dbReference>
<dbReference type="PANTHER" id="PTHR24279:SF120">
    <property type="entry name" value="CYTOCHROME P450"/>
    <property type="match status" value="1"/>
</dbReference>
<dbReference type="Pfam" id="PF00067">
    <property type="entry name" value="p450"/>
    <property type="match status" value="1"/>
</dbReference>
<dbReference type="InterPro" id="IPR036396">
    <property type="entry name" value="Cyt_P450_sf"/>
</dbReference>
<dbReference type="SUPFAM" id="SSF48264">
    <property type="entry name" value="Cytochrome P450"/>
    <property type="match status" value="1"/>
</dbReference>
<name>A0AA39GN66_9BILA</name>
<sequence>MRRSLVLSARGKPFSSIPSPPASEIDGHLSYFRKEGFQHYADSLRSLYKRYGPIVKVKYGKDAPWNAYLFDPEDAQRVLRSEMSMPHTLPLNELILNRRRQQGRSAGLTNENGSPWYRLRSPSQKFMMKSSYVQSFLPLMHQSAHLLAEYLKEANGEEVDMADVAERWALESGGLIAFGRSIGALNQHGTELALKIISSEKRLFEISAQMAFDPVDNALEKEFFETDDFLLSSIRQLVLDAKDRSFVSDLQLPQDCVEAMASTMFTDPVTTTAPSFIWILYNLAKHQISQEKVRDEVLRFPQDMTAEQLSQCYYLKAVIKESLRLFPLTTEISRILQKPQILSGYEVPQGTSTSIATYTLSRDLFQSGNDFMPERWLRGERVQKPHHPIAIMSGLLEKLHDAYDTAKTAVLGEKSTEQETAGEMKEEVGTTPEMTKDEKREKMGDLKEHDEGQKMEDMKEVGGDYMNQAQQKLYSAYDAAKDVLLGVEKSGEEMTQGKMTDMDAGKTCDQTMKEMKETTGDKMEPAKDCSRHHMDATGEKLHETGSRLQSSH</sequence>
<dbReference type="InterPro" id="IPR001128">
    <property type="entry name" value="Cyt_P450"/>
</dbReference>
<dbReference type="GO" id="GO:0005506">
    <property type="term" value="F:iron ion binding"/>
    <property type="evidence" value="ECO:0007669"/>
    <property type="project" value="InterPro"/>
</dbReference>
<evidence type="ECO:0000256" key="2">
    <source>
        <dbReference type="ARBA" id="ARBA00010617"/>
    </source>
</evidence>
<organism evidence="9 10">
    <name type="scientific">Steinernema hermaphroditum</name>
    <dbReference type="NCBI Taxonomy" id="289476"/>
    <lineage>
        <taxon>Eukaryota</taxon>
        <taxon>Metazoa</taxon>
        <taxon>Ecdysozoa</taxon>
        <taxon>Nematoda</taxon>
        <taxon>Chromadorea</taxon>
        <taxon>Rhabditida</taxon>
        <taxon>Tylenchina</taxon>
        <taxon>Panagrolaimomorpha</taxon>
        <taxon>Strongyloidoidea</taxon>
        <taxon>Steinernematidae</taxon>
        <taxon>Steinernema</taxon>
    </lineage>
</organism>
<keyword evidence="3" id="KW-0349">Heme</keyword>
<dbReference type="GO" id="GO:0004497">
    <property type="term" value="F:monooxygenase activity"/>
    <property type="evidence" value="ECO:0007669"/>
    <property type="project" value="UniProtKB-KW"/>
</dbReference>
<dbReference type="AlphaFoldDB" id="A0AA39GN66"/>
<keyword evidence="5" id="KW-0560">Oxidoreductase</keyword>
<feature type="compositionally biased region" description="Basic and acidic residues" evidence="8">
    <location>
        <begin position="414"/>
        <end position="451"/>
    </location>
</feature>
<dbReference type="Proteomes" id="UP001175271">
    <property type="component" value="Unassembled WGS sequence"/>
</dbReference>
<dbReference type="InterPro" id="IPR050479">
    <property type="entry name" value="CYP11_CYP27_families"/>
</dbReference>
<evidence type="ECO:0000256" key="1">
    <source>
        <dbReference type="ARBA" id="ARBA00001971"/>
    </source>
</evidence>
<feature type="compositionally biased region" description="Basic and acidic residues" evidence="8">
    <location>
        <begin position="512"/>
        <end position="545"/>
    </location>
</feature>
<evidence type="ECO:0000256" key="3">
    <source>
        <dbReference type="ARBA" id="ARBA00022617"/>
    </source>
</evidence>
<evidence type="ECO:0008006" key="11">
    <source>
        <dbReference type="Google" id="ProtNLM"/>
    </source>
</evidence>
<evidence type="ECO:0000256" key="8">
    <source>
        <dbReference type="SAM" id="MobiDB-lite"/>
    </source>
</evidence>
<evidence type="ECO:0000256" key="5">
    <source>
        <dbReference type="ARBA" id="ARBA00023002"/>
    </source>
</evidence>
<dbReference type="Gene3D" id="1.10.630.10">
    <property type="entry name" value="Cytochrome P450"/>
    <property type="match status" value="1"/>
</dbReference>
<reference evidence="9" key="1">
    <citation type="submission" date="2023-06" db="EMBL/GenBank/DDBJ databases">
        <title>Genomic analysis of the entomopathogenic nematode Steinernema hermaphroditum.</title>
        <authorList>
            <person name="Schwarz E.M."/>
            <person name="Heppert J.K."/>
            <person name="Baniya A."/>
            <person name="Schwartz H.T."/>
            <person name="Tan C.-H."/>
            <person name="Antoshechkin I."/>
            <person name="Sternberg P.W."/>
            <person name="Goodrich-Blair H."/>
            <person name="Dillman A.R."/>
        </authorList>
    </citation>
    <scope>NUCLEOTIDE SEQUENCE</scope>
    <source>
        <strain evidence="9">PS9179</strain>
        <tissue evidence="9">Whole animal</tissue>
    </source>
</reference>
<keyword evidence="10" id="KW-1185">Reference proteome</keyword>
<keyword evidence="4" id="KW-0479">Metal-binding</keyword>
<evidence type="ECO:0000256" key="4">
    <source>
        <dbReference type="ARBA" id="ARBA00022723"/>
    </source>
</evidence>
<comment type="caution">
    <text evidence="9">The sequence shown here is derived from an EMBL/GenBank/DDBJ whole genome shotgun (WGS) entry which is preliminary data.</text>
</comment>
<evidence type="ECO:0000313" key="10">
    <source>
        <dbReference type="Proteomes" id="UP001175271"/>
    </source>
</evidence>
<keyword evidence="7" id="KW-0503">Monooxygenase</keyword>
<dbReference type="GO" id="GO:0016705">
    <property type="term" value="F:oxidoreductase activity, acting on paired donors, with incorporation or reduction of molecular oxygen"/>
    <property type="evidence" value="ECO:0007669"/>
    <property type="project" value="InterPro"/>
</dbReference>
<evidence type="ECO:0000256" key="7">
    <source>
        <dbReference type="ARBA" id="ARBA00023033"/>
    </source>
</evidence>
<accession>A0AA39GN66</accession>
<evidence type="ECO:0000313" key="9">
    <source>
        <dbReference type="EMBL" id="KAK0390321.1"/>
    </source>
</evidence>
<feature type="region of interest" description="Disordered" evidence="8">
    <location>
        <begin position="413"/>
        <end position="451"/>
    </location>
</feature>
<protein>
    <recommendedName>
        <fullName evidence="11">Cytochrome P450</fullName>
    </recommendedName>
</protein>
<keyword evidence="6" id="KW-0408">Iron</keyword>
<dbReference type="GO" id="GO:0020037">
    <property type="term" value="F:heme binding"/>
    <property type="evidence" value="ECO:0007669"/>
    <property type="project" value="InterPro"/>
</dbReference>
<feature type="region of interest" description="Disordered" evidence="8">
    <location>
        <begin position="512"/>
        <end position="552"/>
    </location>
</feature>
<dbReference type="PANTHER" id="PTHR24279">
    <property type="entry name" value="CYTOCHROME P450"/>
    <property type="match status" value="1"/>
</dbReference>
<gene>
    <name evidence="9" type="ORF">QR680_019302</name>
</gene>
<comment type="similarity">
    <text evidence="2">Belongs to the cytochrome P450 family.</text>
</comment>